<dbReference type="STRING" id="467200.SSRG_01914"/>
<reference evidence="1" key="1">
    <citation type="submission" date="2009-02" db="EMBL/GenBank/DDBJ databases">
        <title>Annotation of Streptomyces griseoflavus strain Tu4000.</title>
        <authorList>
            <consortium name="The Broad Institute Genome Sequencing Platform"/>
            <consortium name="Broad Institute Microbial Sequencing Center"/>
            <person name="Fischbach M."/>
            <person name="Godfrey P."/>
            <person name="Ward D."/>
            <person name="Young S."/>
            <person name="Zeng Q."/>
            <person name="Koehrsen M."/>
            <person name="Alvarado L."/>
            <person name="Berlin A.M."/>
            <person name="Bochicchio J."/>
            <person name="Borenstein D."/>
            <person name="Chapman S.B."/>
            <person name="Chen Z."/>
            <person name="Engels R."/>
            <person name="Freedman E."/>
            <person name="Gellesch M."/>
            <person name="Goldberg J."/>
            <person name="Griggs A."/>
            <person name="Gujja S."/>
            <person name="Heilman E.R."/>
            <person name="Heiman D.I."/>
            <person name="Hepburn T.A."/>
            <person name="Howarth C."/>
            <person name="Jen D."/>
            <person name="Larson L."/>
            <person name="Lewis B."/>
            <person name="Mehta T."/>
            <person name="Park D."/>
            <person name="Pearson M."/>
            <person name="Richards J."/>
            <person name="Roberts A."/>
            <person name="Saif S."/>
            <person name="Shea T.D."/>
            <person name="Shenoy N."/>
            <person name="Sisk P."/>
            <person name="Stolte C."/>
            <person name="Sykes S.N."/>
            <person name="Thomson T."/>
            <person name="Walk T."/>
            <person name="White J."/>
            <person name="Yandava C."/>
            <person name="Straight P."/>
            <person name="Clardy J."/>
            <person name="Hung D."/>
            <person name="Kolter R."/>
            <person name="Mekalanos J."/>
            <person name="Walker S."/>
            <person name="Walsh C.T."/>
            <person name="Wieland-Brown L.C."/>
            <person name="Haas B."/>
            <person name="Nusbaum C."/>
            <person name="Birren B."/>
        </authorList>
    </citation>
    <scope>NUCLEOTIDE SEQUENCE [LARGE SCALE GENOMIC DNA]</scope>
    <source>
        <strain evidence="1">Tu4000</strain>
    </source>
</reference>
<dbReference type="EMBL" id="GG657758">
    <property type="protein sequence ID" value="EFL39110.1"/>
    <property type="molecule type" value="Genomic_DNA"/>
</dbReference>
<dbReference type="RefSeq" id="WP_004925578.1">
    <property type="nucleotide sequence ID" value="NZ_GG657758.1"/>
</dbReference>
<dbReference type="OrthoDB" id="4291069at2"/>
<name>D9XKW4_9ACTN</name>
<proteinExistence type="predicted"/>
<dbReference type="Proteomes" id="UP000002968">
    <property type="component" value="Unassembled WGS sequence"/>
</dbReference>
<protein>
    <submittedName>
        <fullName evidence="1">Uncharacterized protein</fullName>
    </submittedName>
</protein>
<organism evidence="1 2">
    <name type="scientific">Streptomyces griseoflavus Tu4000</name>
    <dbReference type="NCBI Taxonomy" id="467200"/>
    <lineage>
        <taxon>Bacteria</taxon>
        <taxon>Bacillati</taxon>
        <taxon>Actinomycetota</taxon>
        <taxon>Actinomycetes</taxon>
        <taxon>Kitasatosporales</taxon>
        <taxon>Streptomycetaceae</taxon>
        <taxon>Streptomyces</taxon>
    </lineage>
</organism>
<evidence type="ECO:0000313" key="2">
    <source>
        <dbReference type="Proteomes" id="UP000002968"/>
    </source>
</evidence>
<keyword evidence="2" id="KW-1185">Reference proteome</keyword>
<sequence>MSGPLSVLQKAERLQAEARRLNEGAKGEEEARRISERIIVLRTHLVTLQRHLRIARSLMTQPASPDIDLSGIDSGLAAFSRQCEGGGLPPNAAFTRASTAVQKTAQRIAQDSQEAWRQWTQTQLTELELARQVMLSIGEQSRAKSLHQDLVKAARTAEVDASAITLFANAHAELAELLSTAPAPPPELQTLLDRLASGTSQLLKDITDAEIALLRQCQLDGDLEVRRRRA</sequence>
<accession>D9XKW4</accession>
<evidence type="ECO:0000313" key="1">
    <source>
        <dbReference type="EMBL" id="EFL39110.1"/>
    </source>
</evidence>
<dbReference type="HOGENOM" id="CLU_1204248_0_0_11"/>
<gene>
    <name evidence="1" type="ORF">SSRG_01914</name>
</gene>
<dbReference type="AlphaFoldDB" id="D9XKW4"/>